<sequence>MPRRLALLIIICVATIFVLRLVPIGDRTYPFATEERPNNIAVSLPRYLVPRQIALPETMGSKLFLYKDPHFRATTALVLQVREGQEIVQAKAQGFAINYRFRNSLQKQILAIEVHGEVISYNLPDVCFVCAGDRDDLFYIGQAGNHIGFVKSAWTPAKGGDRSFQIVTIELPLDSKSEVAVISSETPAFEQTMKQFGSDQDSEVVQGLCNARKTFLSKWVSQHWMDEC</sequence>
<reference evidence="1 2" key="1">
    <citation type="submission" date="2016-10" db="EMBL/GenBank/DDBJ databases">
        <authorList>
            <person name="de Groot N.N."/>
        </authorList>
    </citation>
    <scope>NUCLEOTIDE SEQUENCE [LARGE SCALE GENOMIC DNA]</scope>
    <source>
        <strain evidence="1 2">DSM 27375</strain>
    </source>
</reference>
<dbReference type="AlphaFoldDB" id="A0A1G7TUF7"/>
<name>A0A1G7TUF7_9RHOB</name>
<organism evidence="1 2">
    <name type="scientific">Celeribacter baekdonensis</name>
    <dbReference type="NCBI Taxonomy" id="875171"/>
    <lineage>
        <taxon>Bacteria</taxon>
        <taxon>Pseudomonadati</taxon>
        <taxon>Pseudomonadota</taxon>
        <taxon>Alphaproteobacteria</taxon>
        <taxon>Rhodobacterales</taxon>
        <taxon>Roseobacteraceae</taxon>
        <taxon>Celeribacter</taxon>
    </lineage>
</organism>
<accession>A0A1G7TUF7</accession>
<dbReference type="RefSeq" id="WP_074647257.1">
    <property type="nucleotide sequence ID" value="NZ_FNBL01000018.1"/>
</dbReference>
<evidence type="ECO:0000313" key="2">
    <source>
        <dbReference type="Proteomes" id="UP000182284"/>
    </source>
</evidence>
<dbReference type="EMBL" id="FNBL01000018">
    <property type="protein sequence ID" value="SDG38895.1"/>
    <property type="molecule type" value="Genomic_DNA"/>
</dbReference>
<evidence type="ECO:0000313" key="1">
    <source>
        <dbReference type="EMBL" id="SDG38895.1"/>
    </source>
</evidence>
<proteinExistence type="predicted"/>
<gene>
    <name evidence="1" type="ORF">SAMN04488117_11877</name>
</gene>
<dbReference type="Proteomes" id="UP000182284">
    <property type="component" value="Unassembled WGS sequence"/>
</dbReference>
<protein>
    <submittedName>
        <fullName evidence="1">Uncharacterized protein</fullName>
    </submittedName>
</protein>